<dbReference type="InterPro" id="IPR029054">
    <property type="entry name" value="dUTPase-like"/>
</dbReference>
<feature type="non-terminal residue" evidence="5">
    <location>
        <position position="1"/>
    </location>
</feature>
<evidence type="ECO:0000256" key="3">
    <source>
        <dbReference type="ARBA" id="ARBA00022801"/>
    </source>
</evidence>
<dbReference type="PANTHER" id="PTHR19422:SF123">
    <property type="entry name" value="RT1 CLASS I, LOCUS CE15"/>
    <property type="match status" value="1"/>
</dbReference>
<evidence type="ECO:0000256" key="2">
    <source>
        <dbReference type="ARBA" id="ARBA00022750"/>
    </source>
</evidence>
<comment type="caution">
    <text evidence="5">The sequence shown here is derived from an EMBL/GenBank/DDBJ whole genome shotgun (WGS) entry which is preliminary data.</text>
</comment>
<keyword evidence="2" id="KW-0064">Aspartyl protease</keyword>
<feature type="domain" description="dUTPase-like" evidence="4">
    <location>
        <begin position="2"/>
        <end position="112"/>
    </location>
</feature>
<keyword evidence="3" id="KW-0378">Hydrolase</keyword>
<dbReference type="EMBL" id="VYZQ01035687">
    <property type="protein sequence ID" value="NXS18933.1"/>
    <property type="molecule type" value="Genomic_DNA"/>
</dbReference>
<keyword evidence="6" id="KW-1185">Reference proteome</keyword>
<reference evidence="5 6" key="1">
    <citation type="submission" date="2019-09" db="EMBL/GenBank/DDBJ databases">
        <title>Bird 10,000 Genomes (B10K) Project - Family phase.</title>
        <authorList>
            <person name="Zhang G."/>
        </authorList>
    </citation>
    <scope>NUCLEOTIDE SEQUENCE [LARGE SCALE GENOMIC DNA]</scope>
    <source>
        <strain evidence="5">B10K-DU-002-82</strain>
    </source>
</reference>
<dbReference type="PANTHER" id="PTHR19422">
    <property type="entry name" value="GAG RETROVIRAL POLYPROTEIN"/>
    <property type="match status" value="1"/>
</dbReference>
<evidence type="ECO:0000256" key="1">
    <source>
        <dbReference type="ARBA" id="ARBA00022670"/>
    </source>
</evidence>
<evidence type="ECO:0000313" key="6">
    <source>
        <dbReference type="Proteomes" id="UP000537747"/>
    </source>
</evidence>
<dbReference type="GO" id="GO:0006508">
    <property type="term" value="P:proteolysis"/>
    <property type="evidence" value="ECO:0007669"/>
    <property type="project" value="UniProtKB-KW"/>
</dbReference>
<gene>
    <name evidence="5" type="primary">Ervk9_0</name>
    <name evidence="5" type="ORF">MYSCRO_R07552</name>
</gene>
<feature type="non-terminal residue" evidence="5">
    <location>
        <position position="161"/>
    </location>
</feature>
<dbReference type="AlphaFoldDB" id="A0A7L2SEU9"/>
<sequence>RGSAGVDLAVATTITLRDNRVQVVPSTEKGPLGGGLSALLIGRSSISKQGIFVLPGLIDSDYTSTIMIMVTTFAPPVVIPAGSKLAQLIPFQGQAPKTETTRIRGDGAFGSTNNLVLFAQHIQAQRPTREVTIDILNSSYQQQNMQVSMMMDTASDITIIP</sequence>
<proteinExistence type="predicted"/>
<organism evidence="5 6">
    <name type="scientific">Mystacornis crossleyi</name>
    <dbReference type="NCBI Taxonomy" id="98133"/>
    <lineage>
        <taxon>Eukaryota</taxon>
        <taxon>Metazoa</taxon>
        <taxon>Chordata</taxon>
        <taxon>Craniata</taxon>
        <taxon>Vertebrata</taxon>
        <taxon>Euteleostomi</taxon>
        <taxon>Archelosauria</taxon>
        <taxon>Archosauria</taxon>
        <taxon>Dinosauria</taxon>
        <taxon>Saurischia</taxon>
        <taxon>Theropoda</taxon>
        <taxon>Coelurosauria</taxon>
        <taxon>Aves</taxon>
        <taxon>Neognathae</taxon>
        <taxon>Neoaves</taxon>
        <taxon>Telluraves</taxon>
        <taxon>Australaves</taxon>
        <taxon>Passeriformes</taxon>
        <taxon>Sylvioidea</taxon>
        <taxon>Timaliidae</taxon>
        <taxon>Mystacornis</taxon>
    </lineage>
</organism>
<dbReference type="GO" id="GO:0004190">
    <property type="term" value="F:aspartic-type endopeptidase activity"/>
    <property type="evidence" value="ECO:0007669"/>
    <property type="project" value="UniProtKB-KW"/>
</dbReference>
<dbReference type="InterPro" id="IPR036157">
    <property type="entry name" value="dUTPase-like_sf"/>
</dbReference>
<dbReference type="InterPro" id="IPR033704">
    <property type="entry name" value="dUTPase_trimeric"/>
</dbReference>
<dbReference type="Proteomes" id="UP000537747">
    <property type="component" value="Unassembled WGS sequence"/>
</dbReference>
<dbReference type="SUPFAM" id="SSF51283">
    <property type="entry name" value="dUTPase-like"/>
    <property type="match status" value="1"/>
</dbReference>
<evidence type="ECO:0000313" key="5">
    <source>
        <dbReference type="EMBL" id="NXS18933.1"/>
    </source>
</evidence>
<name>A0A7L2SEU9_9PASS</name>
<keyword evidence="1" id="KW-0645">Protease</keyword>
<dbReference type="InterPro" id="IPR051592">
    <property type="entry name" value="HERV-K_Pro_peptidase_A2"/>
</dbReference>
<protein>
    <submittedName>
        <fullName evidence="5">POK9 protein</fullName>
    </submittedName>
</protein>
<dbReference type="CDD" id="cd07557">
    <property type="entry name" value="trimeric_dUTPase"/>
    <property type="match status" value="1"/>
</dbReference>
<accession>A0A7L2SEU9</accession>
<dbReference type="Pfam" id="PF00692">
    <property type="entry name" value="dUTPase"/>
    <property type="match status" value="1"/>
</dbReference>
<evidence type="ECO:0000259" key="4">
    <source>
        <dbReference type="Pfam" id="PF00692"/>
    </source>
</evidence>
<dbReference type="Gene3D" id="2.70.40.10">
    <property type="match status" value="1"/>
</dbReference>
<dbReference type="OrthoDB" id="9900537at2759"/>